<protein>
    <submittedName>
        <fullName evidence="4">TetR/AcrR family transcriptional regulator</fullName>
    </submittedName>
</protein>
<evidence type="ECO:0000259" key="3">
    <source>
        <dbReference type="PROSITE" id="PS50977"/>
    </source>
</evidence>
<organism evidence="4 5">
    <name type="scientific">Paenibacillus baimaensis</name>
    <dbReference type="NCBI Taxonomy" id="2982185"/>
    <lineage>
        <taxon>Bacteria</taxon>
        <taxon>Bacillati</taxon>
        <taxon>Bacillota</taxon>
        <taxon>Bacilli</taxon>
        <taxon>Bacillales</taxon>
        <taxon>Paenibacillaceae</taxon>
        <taxon>Paenibacillus</taxon>
    </lineage>
</organism>
<dbReference type="InterPro" id="IPR009057">
    <property type="entry name" value="Homeodomain-like_sf"/>
</dbReference>
<evidence type="ECO:0000313" key="5">
    <source>
        <dbReference type="Proteomes" id="UP001652445"/>
    </source>
</evidence>
<sequence>MKQEERRQQTKQKLLDTTKELIREKGCDSLTMKDIMDHSGLSKGAIFHYVKSKDEIYAWVLKERNEMINRSFMGEVERGDKDFEGPLRKITETLHHLDDPADVSNKVLKYLIGKEDQPEVAEVLEEFYEQTLSFSKQWIITGQQHGVIPNTVDADKTAGLFVLISLGLRIRSSLTSAPATFSLQDYFSFLSDTLKPR</sequence>
<dbReference type="Proteomes" id="UP001652445">
    <property type="component" value="Unassembled WGS sequence"/>
</dbReference>
<dbReference type="InterPro" id="IPR036271">
    <property type="entry name" value="Tet_transcr_reg_TetR-rel_C_sf"/>
</dbReference>
<dbReference type="Pfam" id="PF00440">
    <property type="entry name" value="TetR_N"/>
    <property type="match status" value="1"/>
</dbReference>
<dbReference type="PANTHER" id="PTHR43479">
    <property type="entry name" value="ACREF/ENVCD OPERON REPRESSOR-RELATED"/>
    <property type="match status" value="1"/>
</dbReference>
<gene>
    <name evidence="4" type="ORF">OB236_31740</name>
</gene>
<comment type="caution">
    <text evidence="4">The sequence shown here is derived from an EMBL/GenBank/DDBJ whole genome shotgun (WGS) entry which is preliminary data.</text>
</comment>
<dbReference type="PRINTS" id="PR00455">
    <property type="entry name" value="HTHTETR"/>
</dbReference>
<dbReference type="PANTHER" id="PTHR43479:SF11">
    <property type="entry name" value="ACREF_ENVCD OPERON REPRESSOR-RELATED"/>
    <property type="match status" value="1"/>
</dbReference>
<dbReference type="RefSeq" id="WP_262687554.1">
    <property type="nucleotide sequence ID" value="NZ_JAOQIO010000107.1"/>
</dbReference>
<evidence type="ECO:0000256" key="2">
    <source>
        <dbReference type="PROSITE-ProRule" id="PRU00335"/>
    </source>
</evidence>
<accession>A0ABT2UPY9</accession>
<keyword evidence="1 2" id="KW-0238">DNA-binding</keyword>
<dbReference type="Gene3D" id="1.10.357.10">
    <property type="entry name" value="Tetracycline Repressor, domain 2"/>
    <property type="match status" value="1"/>
</dbReference>
<feature type="DNA-binding region" description="H-T-H motif" evidence="2">
    <location>
        <begin position="31"/>
        <end position="50"/>
    </location>
</feature>
<feature type="domain" description="HTH tetR-type" evidence="3">
    <location>
        <begin position="8"/>
        <end position="68"/>
    </location>
</feature>
<dbReference type="InterPro" id="IPR001647">
    <property type="entry name" value="HTH_TetR"/>
</dbReference>
<dbReference type="EMBL" id="JAOQIO010000107">
    <property type="protein sequence ID" value="MCU6796709.1"/>
    <property type="molecule type" value="Genomic_DNA"/>
</dbReference>
<proteinExistence type="predicted"/>
<dbReference type="PROSITE" id="PS50977">
    <property type="entry name" value="HTH_TETR_2"/>
    <property type="match status" value="1"/>
</dbReference>
<evidence type="ECO:0000256" key="1">
    <source>
        <dbReference type="ARBA" id="ARBA00023125"/>
    </source>
</evidence>
<dbReference type="InterPro" id="IPR050624">
    <property type="entry name" value="HTH-type_Tx_Regulator"/>
</dbReference>
<reference evidence="4 5" key="1">
    <citation type="submission" date="2022-09" db="EMBL/GenBank/DDBJ databases">
        <authorList>
            <person name="Han X.L."/>
            <person name="Wang Q."/>
            <person name="Lu T."/>
        </authorList>
    </citation>
    <scope>NUCLEOTIDE SEQUENCE [LARGE SCALE GENOMIC DNA]</scope>
    <source>
        <strain evidence="4 5">WQ 127069</strain>
    </source>
</reference>
<evidence type="ECO:0000313" key="4">
    <source>
        <dbReference type="EMBL" id="MCU6796709.1"/>
    </source>
</evidence>
<dbReference type="SUPFAM" id="SSF48498">
    <property type="entry name" value="Tetracyclin repressor-like, C-terminal domain"/>
    <property type="match status" value="1"/>
</dbReference>
<dbReference type="SUPFAM" id="SSF46689">
    <property type="entry name" value="Homeodomain-like"/>
    <property type="match status" value="1"/>
</dbReference>
<keyword evidence="5" id="KW-1185">Reference proteome</keyword>
<name>A0ABT2UPY9_9BACL</name>